<organism evidence="2">
    <name type="scientific">Brassica cretica</name>
    <name type="common">Mustard</name>
    <dbReference type="NCBI Taxonomy" id="69181"/>
    <lineage>
        <taxon>Eukaryota</taxon>
        <taxon>Viridiplantae</taxon>
        <taxon>Streptophyta</taxon>
        <taxon>Embryophyta</taxon>
        <taxon>Tracheophyta</taxon>
        <taxon>Spermatophyta</taxon>
        <taxon>Magnoliopsida</taxon>
        <taxon>eudicotyledons</taxon>
        <taxon>Gunneridae</taxon>
        <taxon>Pentapetalae</taxon>
        <taxon>rosids</taxon>
        <taxon>malvids</taxon>
        <taxon>Brassicales</taxon>
        <taxon>Brassicaceae</taxon>
        <taxon>Brassiceae</taxon>
        <taxon>Brassica</taxon>
    </lineage>
</organism>
<evidence type="ECO:0000313" key="2">
    <source>
        <dbReference type="EMBL" id="KAF2591166.1"/>
    </source>
</evidence>
<evidence type="ECO:0000256" key="1">
    <source>
        <dbReference type="SAM" id="MobiDB-lite"/>
    </source>
</evidence>
<name>A0A8S9KCV4_BRACR</name>
<sequence>MINIDYTARTTQVEPPSSLAIHDTPGETPVEKPGVVGVNELQSRLREEFRDGVLEITQAVVKQVVDDADIQVDKEKAIDDELSEK</sequence>
<dbReference type="AlphaFoldDB" id="A0A8S9KCV4"/>
<gene>
    <name evidence="2" type="ORF">F2Q70_00039384</name>
</gene>
<comment type="caution">
    <text evidence="2">The sequence shown here is derived from an EMBL/GenBank/DDBJ whole genome shotgun (WGS) entry which is preliminary data.</text>
</comment>
<dbReference type="EMBL" id="QGKY02000190">
    <property type="protein sequence ID" value="KAF2591166.1"/>
    <property type="molecule type" value="Genomic_DNA"/>
</dbReference>
<proteinExistence type="predicted"/>
<reference evidence="2" key="1">
    <citation type="submission" date="2019-12" db="EMBL/GenBank/DDBJ databases">
        <title>Genome sequencing and annotation of Brassica cretica.</title>
        <authorList>
            <person name="Studholme D.J."/>
            <person name="Sarris P.F."/>
        </authorList>
    </citation>
    <scope>NUCLEOTIDE SEQUENCE</scope>
    <source>
        <strain evidence="2">PFS-102/07</strain>
        <tissue evidence="2">Leaf</tissue>
    </source>
</reference>
<feature type="region of interest" description="Disordered" evidence="1">
    <location>
        <begin position="1"/>
        <end position="33"/>
    </location>
</feature>
<accession>A0A8S9KCV4</accession>
<protein>
    <submittedName>
        <fullName evidence="2">Uncharacterized protein</fullName>
    </submittedName>
</protein>